<keyword evidence="12" id="KW-0479">Metal-binding</keyword>
<feature type="transmembrane region" description="Helical" evidence="12">
    <location>
        <begin position="39"/>
        <end position="55"/>
    </location>
</feature>
<dbReference type="GO" id="GO:0005886">
    <property type="term" value="C:plasma membrane"/>
    <property type="evidence" value="ECO:0007669"/>
    <property type="project" value="UniProtKB-SubCell"/>
</dbReference>
<dbReference type="HAMAP" id="MF_00454">
    <property type="entry name" value="FluC"/>
    <property type="match status" value="1"/>
</dbReference>
<evidence type="ECO:0000256" key="9">
    <source>
        <dbReference type="ARBA" id="ARBA00023303"/>
    </source>
</evidence>
<protein>
    <recommendedName>
        <fullName evidence="12">Fluoride-specific ion channel FluC</fullName>
    </recommendedName>
</protein>
<comment type="similarity">
    <text evidence="10 12">Belongs to the fluoride channel Fluc/FEX (TC 1.A.43) family.</text>
</comment>
<evidence type="ECO:0000256" key="12">
    <source>
        <dbReference type="HAMAP-Rule" id="MF_00454"/>
    </source>
</evidence>
<evidence type="ECO:0000256" key="11">
    <source>
        <dbReference type="ARBA" id="ARBA00035585"/>
    </source>
</evidence>
<dbReference type="Proteomes" id="UP000321272">
    <property type="component" value="Chromosome"/>
</dbReference>
<organism evidence="13 14">
    <name type="scientific">Pistricoccus aurantiacus</name>
    <dbReference type="NCBI Taxonomy" id="1883414"/>
    <lineage>
        <taxon>Bacteria</taxon>
        <taxon>Pseudomonadati</taxon>
        <taxon>Pseudomonadota</taxon>
        <taxon>Gammaproteobacteria</taxon>
        <taxon>Oceanospirillales</taxon>
        <taxon>Halomonadaceae</taxon>
        <taxon>Pistricoccus</taxon>
    </lineage>
</organism>
<evidence type="ECO:0000256" key="7">
    <source>
        <dbReference type="ARBA" id="ARBA00023065"/>
    </source>
</evidence>
<comment type="function">
    <text evidence="12">Fluoride-specific ion channel. Important for reducing fluoride concentration in the cell, thus reducing its toxicity.</text>
</comment>
<dbReference type="GO" id="GO:0140114">
    <property type="term" value="P:cellular detoxification of fluoride"/>
    <property type="evidence" value="ECO:0007669"/>
    <property type="project" value="UniProtKB-UniRule"/>
</dbReference>
<evidence type="ECO:0000256" key="5">
    <source>
        <dbReference type="ARBA" id="ARBA00022989"/>
    </source>
</evidence>
<dbReference type="PANTHER" id="PTHR28259">
    <property type="entry name" value="FLUORIDE EXPORT PROTEIN 1-RELATED"/>
    <property type="match status" value="1"/>
</dbReference>
<evidence type="ECO:0000256" key="2">
    <source>
        <dbReference type="ARBA" id="ARBA00022475"/>
    </source>
</evidence>
<dbReference type="AlphaFoldDB" id="A0A5B8SV88"/>
<comment type="subcellular location">
    <subcellularLocation>
        <location evidence="1 12">Cell membrane</location>
        <topology evidence="1 12">Multi-pass membrane protein</topology>
    </subcellularLocation>
</comment>
<keyword evidence="14" id="KW-1185">Reference proteome</keyword>
<evidence type="ECO:0000256" key="3">
    <source>
        <dbReference type="ARBA" id="ARBA00022519"/>
    </source>
</evidence>
<comment type="catalytic activity">
    <reaction evidence="11">
        <text>fluoride(in) = fluoride(out)</text>
        <dbReference type="Rhea" id="RHEA:76159"/>
        <dbReference type="ChEBI" id="CHEBI:17051"/>
    </reaction>
    <physiologicalReaction direction="left-to-right" evidence="11">
        <dbReference type="Rhea" id="RHEA:76160"/>
    </physiologicalReaction>
</comment>
<evidence type="ECO:0000313" key="14">
    <source>
        <dbReference type="Proteomes" id="UP000321272"/>
    </source>
</evidence>
<evidence type="ECO:0000313" key="13">
    <source>
        <dbReference type="EMBL" id="QEA40114.1"/>
    </source>
</evidence>
<evidence type="ECO:0000256" key="6">
    <source>
        <dbReference type="ARBA" id="ARBA00023053"/>
    </source>
</evidence>
<evidence type="ECO:0000256" key="8">
    <source>
        <dbReference type="ARBA" id="ARBA00023136"/>
    </source>
</evidence>
<accession>A0A5B8SV88</accession>
<keyword evidence="12" id="KW-0813">Transport</keyword>
<dbReference type="EMBL" id="CP042382">
    <property type="protein sequence ID" value="QEA40114.1"/>
    <property type="molecule type" value="Genomic_DNA"/>
</dbReference>
<dbReference type="KEGG" id="paur:FGL86_14190"/>
<feature type="binding site" evidence="12">
    <location>
        <position position="75"/>
    </location>
    <ligand>
        <name>Na(+)</name>
        <dbReference type="ChEBI" id="CHEBI:29101"/>
        <note>structural</note>
    </ligand>
</feature>
<dbReference type="NCBIfam" id="NF010792">
    <property type="entry name" value="PRK14196.1"/>
    <property type="match status" value="1"/>
</dbReference>
<keyword evidence="4 12" id="KW-0812">Transmembrane</keyword>
<dbReference type="Pfam" id="PF02537">
    <property type="entry name" value="CRCB"/>
    <property type="match status" value="1"/>
</dbReference>
<name>A0A5B8SV88_9GAMM</name>
<evidence type="ECO:0000256" key="10">
    <source>
        <dbReference type="ARBA" id="ARBA00035120"/>
    </source>
</evidence>
<feature type="binding site" evidence="12">
    <location>
        <position position="78"/>
    </location>
    <ligand>
        <name>Na(+)</name>
        <dbReference type="ChEBI" id="CHEBI:29101"/>
        <note>structural</note>
    </ligand>
</feature>
<evidence type="ECO:0000256" key="4">
    <source>
        <dbReference type="ARBA" id="ARBA00022692"/>
    </source>
</evidence>
<proteinExistence type="inferred from homology"/>
<dbReference type="OrthoDB" id="9806299at2"/>
<evidence type="ECO:0000256" key="1">
    <source>
        <dbReference type="ARBA" id="ARBA00004651"/>
    </source>
</evidence>
<dbReference type="GO" id="GO:0062054">
    <property type="term" value="F:fluoride channel activity"/>
    <property type="evidence" value="ECO:0007669"/>
    <property type="project" value="UniProtKB-UniRule"/>
</dbReference>
<dbReference type="PANTHER" id="PTHR28259:SF1">
    <property type="entry name" value="FLUORIDE EXPORT PROTEIN 1-RELATED"/>
    <property type="match status" value="1"/>
</dbReference>
<dbReference type="RefSeq" id="WP_147185188.1">
    <property type="nucleotide sequence ID" value="NZ_CP042382.1"/>
</dbReference>
<dbReference type="InterPro" id="IPR003691">
    <property type="entry name" value="FluC"/>
</dbReference>
<keyword evidence="9 12" id="KW-0407">Ion channel</keyword>
<feature type="transmembrane region" description="Helical" evidence="12">
    <location>
        <begin position="67"/>
        <end position="85"/>
    </location>
</feature>
<dbReference type="NCBIfam" id="TIGR00494">
    <property type="entry name" value="crcB"/>
    <property type="match status" value="1"/>
</dbReference>
<gene>
    <name evidence="12 13" type="primary">crcB</name>
    <name evidence="12" type="synonym">fluC</name>
    <name evidence="13" type="ORF">FGL86_14190</name>
</gene>
<feature type="transmembrane region" description="Helical" evidence="12">
    <location>
        <begin position="97"/>
        <end position="124"/>
    </location>
</feature>
<keyword evidence="7 12" id="KW-0406">Ion transport</keyword>
<comment type="activity regulation">
    <text evidence="12">Na(+) is not transported, but it plays an essential structural role and its presence is essential for fluoride channel function.</text>
</comment>
<keyword evidence="3" id="KW-0997">Cell inner membrane</keyword>
<keyword evidence="8 12" id="KW-0472">Membrane</keyword>
<sequence length="125" mass="13316">MGLSMIAIGAGAAIGANLRWLLGLWLNQYFPGVPLGTLLANWLGAWLIGLGLAFFSAQPQLSQEWRFFAITGLLGALTTFSTFSAEMFADIQAGRWLVALAGIGLHVAGSILLVALGIFSFQLFK</sequence>
<keyword evidence="2 12" id="KW-1003">Cell membrane</keyword>
<keyword evidence="5 12" id="KW-1133">Transmembrane helix</keyword>
<dbReference type="GO" id="GO:0046872">
    <property type="term" value="F:metal ion binding"/>
    <property type="evidence" value="ECO:0007669"/>
    <property type="project" value="UniProtKB-KW"/>
</dbReference>
<keyword evidence="6 12" id="KW-0915">Sodium</keyword>
<reference evidence="13 14" key="1">
    <citation type="submission" date="2019-06" db="EMBL/GenBank/DDBJ databases">
        <title>Genome analyses of bacteria isolated from kimchi.</title>
        <authorList>
            <person name="Lee S."/>
            <person name="Ahn S."/>
            <person name="Roh S."/>
        </authorList>
    </citation>
    <scope>NUCLEOTIDE SEQUENCE [LARGE SCALE GENOMIC DNA]</scope>
    <source>
        <strain evidence="13 14">CBA4606</strain>
    </source>
</reference>